<dbReference type="InterPro" id="IPR020449">
    <property type="entry name" value="Tscrpt_reg_AraC-type_HTH"/>
</dbReference>
<reference evidence="9 12" key="1">
    <citation type="submission" date="2016-07" db="EMBL/GenBank/DDBJ databases">
        <title>Characterization of isolates of Eisenbergiella tayi derived from blood cultures, using whole genome sequencing.</title>
        <authorList>
            <person name="Burdz T."/>
            <person name="Wiebe D."/>
            <person name="Huynh C."/>
            <person name="Bernard K."/>
        </authorList>
    </citation>
    <scope>NUCLEOTIDE SEQUENCE [LARGE SCALE GENOMIC DNA]</scope>
    <source>
        <strain evidence="9 12">NML 110608</strain>
    </source>
</reference>
<feature type="domain" description="HTH araC/xylS-type" evidence="7">
    <location>
        <begin position="387"/>
        <end position="485"/>
    </location>
</feature>
<keyword evidence="4" id="KW-0804">Transcription</keyword>
<evidence type="ECO:0000256" key="4">
    <source>
        <dbReference type="ARBA" id="ARBA00023163"/>
    </source>
</evidence>
<dbReference type="GO" id="GO:0003700">
    <property type="term" value="F:DNA-binding transcription factor activity"/>
    <property type="evidence" value="ECO:0007669"/>
    <property type="project" value="InterPro"/>
</dbReference>
<dbReference type="PROSITE" id="PS00041">
    <property type="entry name" value="HTH_ARAC_FAMILY_1"/>
    <property type="match status" value="1"/>
</dbReference>
<dbReference type="InterPro" id="IPR018062">
    <property type="entry name" value="HTH_AraC-typ_CS"/>
</dbReference>
<feature type="modified residue" description="4-aspartylphosphate" evidence="6">
    <location>
        <position position="57"/>
    </location>
</feature>
<keyword evidence="3" id="KW-0238">DNA-binding</keyword>
<dbReference type="InterPro" id="IPR018060">
    <property type="entry name" value="HTH_AraC"/>
</dbReference>
<evidence type="ECO:0000256" key="1">
    <source>
        <dbReference type="ARBA" id="ARBA00018672"/>
    </source>
</evidence>
<comment type="function">
    <text evidence="5">May play the central regulatory role in sporulation. It may be an element of the effector pathway responsible for the activation of sporulation genes in response to nutritional stress. Spo0A may act in concert with spo0H (a sigma factor) to control the expression of some genes that are critical to the sporulation process.</text>
</comment>
<dbReference type="Gene3D" id="3.40.50.2300">
    <property type="match status" value="1"/>
</dbReference>
<evidence type="ECO:0000313" key="13">
    <source>
        <dbReference type="Proteomes" id="UP000094271"/>
    </source>
</evidence>
<dbReference type="Pfam" id="PF00072">
    <property type="entry name" value="Response_reg"/>
    <property type="match status" value="1"/>
</dbReference>
<dbReference type="Proteomes" id="UP000094067">
    <property type="component" value="Unassembled WGS sequence"/>
</dbReference>
<evidence type="ECO:0000313" key="10">
    <source>
        <dbReference type="EMBL" id="ODR51766.1"/>
    </source>
</evidence>
<reference evidence="10 13" key="3">
    <citation type="submission" date="2016-08" db="EMBL/GenBank/DDBJ databases">
        <authorList>
            <person name="Seilhamer J.J."/>
        </authorList>
    </citation>
    <scope>NUCLEOTIDE SEQUENCE [LARGE SCALE GENOMIC DNA]</scope>
    <source>
        <strain evidence="10 13">NML150140-1</strain>
    </source>
</reference>
<dbReference type="SMART" id="SM00448">
    <property type="entry name" value="REC"/>
    <property type="match status" value="1"/>
</dbReference>
<keyword evidence="2" id="KW-0805">Transcription regulation</keyword>
<protein>
    <recommendedName>
        <fullName evidence="1">Stage 0 sporulation protein A homolog</fullName>
    </recommendedName>
</protein>
<dbReference type="AlphaFoldDB" id="A0A1E3AGX4"/>
<gene>
    <name evidence="10" type="ORF">BEI59_12660</name>
    <name evidence="9" type="ORF">BEI61_03531</name>
    <name evidence="11" type="ORF">BEI63_13325</name>
</gene>
<keyword evidence="14" id="KW-1185">Reference proteome</keyword>
<organism evidence="9 12">
    <name type="scientific">Eisenbergiella tayi</name>
    <dbReference type="NCBI Taxonomy" id="1432052"/>
    <lineage>
        <taxon>Bacteria</taxon>
        <taxon>Bacillati</taxon>
        <taxon>Bacillota</taxon>
        <taxon>Clostridia</taxon>
        <taxon>Lachnospirales</taxon>
        <taxon>Lachnospiraceae</taxon>
        <taxon>Eisenbergiella</taxon>
    </lineage>
</organism>
<evidence type="ECO:0000256" key="3">
    <source>
        <dbReference type="ARBA" id="ARBA00023125"/>
    </source>
</evidence>
<dbReference type="EMBL" id="MCGH01000002">
    <property type="protein sequence ID" value="ODM07641.1"/>
    <property type="molecule type" value="Genomic_DNA"/>
</dbReference>
<evidence type="ECO:0000313" key="9">
    <source>
        <dbReference type="EMBL" id="ODM07641.1"/>
    </source>
</evidence>
<dbReference type="PRINTS" id="PR00032">
    <property type="entry name" value="HTHARAC"/>
</dbReference>
<dbReference type="PANTHER" id="PTHR43280:SF28">
    <property type="entry name" value="HTH-TYPE TRANSCRIPTIONAL ACTIVATOR RHAS"/>
    <property type="match status" value="1"/>
</dbReference>
<dbReference type="InterPro" id="IPR011006">
    <property type="entry name" value="CheY-like_superfamily"/>
</dbReference>
<dbReference type="SUPFAM" id="SSF46689">
    <property type="entry name" value="Homeodomain-like"/>
    <property type="match status" value="2"/>
</dbReference>
<keyword evidence="6" id="KW-0597">Phosphoprotein</keyword>
<evidence type="ECO:0000256" key="6">
    <source>
        <dbReference type="PROSITE-ProRule" id="PRU00169"/>
    </source>
</evidence>
<dbReference type="CDD" id="cd17536">
    <property type="entry name" value="REC_YesN-like"/>
    <property type="match status" value="1"/>
</dbReference>
<dbReference type="OrthoDB" id="9794370at2"/>
<dbReference type="RefSeq" id="WP_069153228.1">
    <property type="nucleotide sequence ID" value="NZ_DBFYTW010000226.1"/>
</dbReference>
<dbReference type="EMBL" id="MEHD01000023">
    <property type="protein sequence ID" value="ODR56484.1"/>
    <property type="molecule type" value="Genomic_DNA"/>
</dbReference>
<evidence type="ECO:0000259" key="8">
    <source>
        <dbReference type="PROSITE" id="PS50110"/>
    </source>
</evidence>
<dbReference type="InterPro" id="IPR009057">
    <property type="entry name" value="Homeodomain-like_sf"/>
</dbReference>
<evidence type="ECO:0000256" key="2">
    <source>
        <dbReference type="ARBA" id="ARBA00023015"/>
    </source>
</evidence>
<dbReference type="PANTHER" id="PTHR43280">
    <property type="entry name" value="ARAC-FAMILY TRANSCRIPTIONAL REGULATOR"/>
    <property type="match status" value="1"/>
</dbReference>
<dbReference type="Proteomes" id="UP000094271">
    <property type="component" value="Unassembled WGS sequence"/>
</dbReference>
<evidence type="ECO:0000256" key="5">
    <source>
        <dbReference type="ARBA" id="ARBA00024867"/>
    </source>
</evidence>
<dbReference type="PROSITE" id="PS50110">
    <property type="entry name" value="RESPONSE_REGULATORY"/>
    <property type="match status" value="1"/>
</dbReference>
<dbReference type="Pfam" id="PF12833">
    <property type="entry name" value="HTH_18"/>
    <property type="match status" value="1"/>
</dbReference>
<comment type="caution">
    <text evidence="9">The sequence shown here is derived from an EMBL/GenBank/DDBJ whole genome shotgun (WGS) entry which is preliminary data.</text>
</comment>
<feature type="domain" description="Response regulatory" evidence="8">
    <location>
        <begin position="3"/>
        <end position="122"/>
    </location>
</feature>
<sequence length="487" mass="56492">MFQILIVDDEHTLLNGCSFMIREIFDLPFPVSISTALNVPNALAVLKNETPDLIITDIRMPVMDGFVLINQIRTKNLPSDIVILTSHADFEYARTAIKYNITDFILKPINEEILKTTILKSYEKKQTRLKTAYHSYYIKLQTMLLYEISASDLLLTEEILTEMFPCTYFTVLVISPKVFPENIDSCKILLQEYYNTCYAYPLKERNQLVFVCNHENFFIKPASLPDKLYQAMGTPLLCGISISSNSVHKIHALYINACQRVFYQEVFEGNDSLARTAAFSYQDCIQIFVENEEDKMRATLYNNIERVQLVKQPSRVYLEQIFISFFQNINLYLKNKGIPDPFNPIPSLPDGIDTFEQLSNYMLNLICQKKEEMKKLWMESENVPLLRQLMEFIKENYQKDLSLDDLAEATGFHPNYISNFFKKTTGQSYLTYLHKERIAVAKQLLSSSSNTIDEIAHKVGYNSSTQFARIFRKYESVSPSDYRNINM</sequence>
<dbReference type="SUPFAM" id="SSF52172">
    <property type="entry name" value="CheY-like"/>
    <property type="match status" value="1"/>
</dbReference>
<dbReference type="InterPro" id="IPR001789">
    <property type="entry name" value="Sig_transdc_resp-reg_receiver"/>
</dbReference>
<dbReference type="GO" id="GO:0043565">
    <property type="term" value="F:sequence-specific DNA binding"/>
    <property type="evidence" value="ECO:0007669"/>
    <property type="project" value="InterPro"/>
</dbReference>
<evidence type="ECO:0000313" key="11">
    <source>
        <dbReference type="EMBL" id="ODR56484.1"/>
    </source>
</evidence>
<evidence type="ECO:0000313" key="12">
    <source>
        <dbReference type="Proteomes" id="UP000094067"/>
    </source>
</evidence>
<dbReference type="SMART" id="SM00342">
    <property type="entry name" value="HTH_ARAC"/>
    <property type="match status" value="1"/>
</dbReference>
<evidence type="ECO:0000313" key="14">
    <source>
        <dbReference type="Proteomes" id="UP000094869"/>
    </source>
</evidence>
<name>A0A1E3AGX4_9FIRM</name>
<dbReference type="Gene3D" id="1.10.10.60">
    <property type="entry name" value="Homeodomain-like"/>
    <property type="match status" value="2"/>
</dbReference>
<dbReference type="Proteomes" id="UP000094869">
    <property type="component" value="Unassembled WGS sequence"/>
</dbReference>
<evidence type="ECO:0000259" key="7">
    <source>
        <dbReference type="PROSITE" id="PS01124"/>
    </source>
</evidence>
<dbReference type="EMBL" id="MEHA01000008">
    <property type="protein sequence ID" value="ODR51766.1"/>
    <property type="molecule type" value="Genomic_DNA"/>
</dbReference>
<accession>A0A1E3AGX4</accession>
<proteinExistence type="predicted"/>
<reference evidence="11 14" key="2">
    <citation type="submission" date="2016-08" db="EMBL/GenBank/DDBJ databases">
        <title>Characterization of Isolates of Eisenbergiella tayi Derived from Blood Cultures, Using Whole Genome Sequencing.</title>
        <authorList>
            <person name="Bernier A.-M."/>
            <person name="Burdz T."/>
            <person name="Wiebe D."/>
            <person name="Bernard K."/>
        </authorList>
    </citation>
    <scope>NUCLEOTIDE SEQUENCE [LARGE SCALE GENOMIC DNA]</scope>
    <source>
        <strain evidence="11 14">NML120146</strain>
    </source>
</reference>
<dbReference type="PROSITE" id="PS01124">
    <property type="entry name" value="HTH_ARAC_FAMILY_2"/>
    <property type="match status" value="1"/>
</dbReference>
<dbReference type="GO" id="GO:0000160">
    <property type="term" value="P:phosphorelay signal transduction system"/>
    <property type="evidence" value="ECO:0007669"/>
    <property type="project" value="InterPro"/>
</dbReference>